<feature type="transmembrane region" description="Helical" evidence="11">
    <location>
        <begin position="20"/>
        <end position="38"/>
    </location>
</feature>
<name>A0A7S8FGG7_9BACT</name>
<comment type="similarity">
    <text evidence="2">Belongs to the TonB family.</text>
</comment>
<dbReference type="GO" id="GO:0055085">
    <property type="term" value="P:transmembrane transport"/>
    <property type="evidence" value="ECO:0007669"/>
    <property type="project" value="InterPro"/>
</dbReference>
<dbReference type="Gene3D" id="3.30.1150.10">
    <property type="match status" value="1"/>
</dbReference>
<dbReference type="GO" id="GO:0005886">
    <property type="term" value="C:plasma membrane"/>
    <property type="evidence" value="ECO:0007669"/>
    <property type="project" value="UniProtKB-SubCell"/>
</dbReference>
<keyword evidence="6 11" id="KW-0812">Transmembrane</keyword>
<evidence type="ECO:0000256" key="2">
    <source>
        <dbReference type="ARBA" id="ARBA00006555"/>
    </source>
</evidence>
<dbReference type="Proteomes" id="UP000593737">
    <property type="component" value="Chromosome"/>
</dbReference>
<evidence type="ECO:0000256" key="7">
    <source>
        <dbReference type="ARBA" id="ARBA00022927"/>
    </source>
</evidence>
<evidence type="ECO:0000256" key="1">
    <source>
        <dbReference type="ARBA" id="ARBA00004383"/>
    </source>
</evidence>
<keyword evidence="9 11" id="KW-0472">Membrane</keyword>
<keyword evidence="8 11" id="KW-1133">Transmembrane helix</keyword>
<dbReference type="NCBIfam" id="TIGR01352">
    <property type="entry name" value="tonB_Cterm"/>
    <property type="match status" value="1"/>
</dbReference>
<dbReference type="EMBL" id="CP047423">
    <property type="protein sequence ID" value="QPD05379.1"/>
    <property type="molecule type" value="Genomic_DNA"/>
</dbReference>
<dbReference type="PROSITE" id="PS52015">
    <property type="entry name" value="TONB_CTD"/>
    <property type="match status" value="1"/>
</dbReference>
<dbReference type="KEGG" id="nkf:Nkreftii_003153"/>
<gene>
    <name evidence="13" type="ORF">Nkreftii_003153</name>
</gene>
<organism evidence="13 14">
    <name type="scientific">Candidatus Nitrospira kreftii</name>
    <dbReference type="NCBI Taxonomy" id="2652173"/>
    <lineage>
        <taxon>Bacteria</taxon>
        <taxon>Pseudomonadati</taxon>
        <taxon>Nitrospirota</taxon>
        <taxon>Nitrospiria</taxon>
        <taxon>Nitrospirales</taxon>
        <taxon>Nitrospiraceae</taxon>
        <taxon>Nitrospira</taxon>
    </lineage>
</organism>
<dbReference type="InterPro" id="IPR006260">
    <property type="entry name" value="TonB/TolA_C"/>
</dbReference>
<evidence type="ECO:0000313" key="14">
    <source>
        <dbReference type="Proteomes" id="UP000593737"/>
    </source>
</evidence>
<evidence type="ECO:0000256" key="4">
    <source>
        <dbReference type="ARBA" id="ARBA00022475"/>
    </source>
</evidence>
<dbReference type="PANTHER" id="PTHR33446">
    <property type="entry name" value="PROTEIN TONB-RELATED"/>
    <property type="match status" value="1"/>
</dbReference>
<dbReference type="AlphaFoldDB" id="A0A7S8FGG7"/>
<keyword evidence="5" id="KW-0997">Cell inner membrane</keyword>
<protein>
    <recommendedName>
        <fullName evidence="12">TonB C-terminal domain-containing protein</fullName>
    </recommendedName>
</protein>
<evidence type="ECO:0000256" key="11">
    <source>
        <dbReference type="SAM" id="Phobius"/>
    </source>
</evidence>
<reference evidence="13 14" key="1">
    <citation type="journal article" date="2020" name="ISME J.">
        <title>Enrichment and physiological characterization of a novel comammox Nitrospira indicates ammonium inhibition of complete nitrification.</title>
        <authorList>
            <person name="Sakoula D."/>
            <person name="Koch H."/>
            <person name="Frank J."/>
            <person name="Jetten M.S.M."/>
            <person name="van Kessel M.A.H.J."/>
            <person name="Lucker S."/>
        </authorList>
    </citation>
    <scope>NUCLEOTIDE SEQUENCE [LARGE SCALE GENOMIC DNA]</scope>
    <source>
        <strain evidence="13">Comreactor17</strain>
    </source>
</reference>
<keyword evidence="4" id="KW-1003">Cell membrane</keyword>
<evidence type="ECO:0000256" key="10">
    <source>
        <dbReference type="SAM" id="MobiDB-lite"/>
    </source>
</evidence>
<comment type="subcellular location">
    <subcellularLocation>
        <location evidence="1">Cell inner membrane</location>
        <topology evidence="1">Single-pass membrane protein</topology>
        <orientation evidence="1">Periplasmic side</orientation>
    </subcellularLocation>
</comment>
<feature type="region of interest" description="Disordered" evidence="10">
    <location>
        <begin position="64"/>
        <end position="143"/>
    </location>
</feature>
<evidence type="ECO:0000256" key="5">
    <source>
        <dbReference type="ARBA" id="ARBA00022519"/>
    </source>
</evidence>
<dbReference type="SUPFAM" id="SSF74653">
    <property type="entry name" value="TolA/TonB C-terminal domain"/>
    <property type="match status" value="1"/>
</dbReference>
<accession>A0A7S8FGG7</accession>
<dbReference type="GO" id="GO:0015031">
    <property type="term" value="P:protein transport"/>
    <property type="evidence" value="ECO:0007669"/>
    <property type="project" value="UniProtKB-KW"/>
</dbReference>
<evidence type="ECO:0000259" key="12">
    <source>
        <dbReference type="PROSITE" id="PS52015"/>
    </source>
</evidence>
<dbReference type="Pfam" id="PF03544">
    <property type="entry name" value="TonB_C"/>
    <property type="match status" value="1"/>
</dbReference>
<proteinExistence type="inferred from homology"/>
<evidence type="ECO:0000256" key="3">
    <source>
        <dbReference type="ARBA" id="ARBA00022448"/>
    </source>
</evidence>
<evidence type="ECO:0000256" key="8">
    <source>
        <dbReference type="ARBA" id="ARBA00022989"/>
    </source>
</evidence>
<evidence type="ECO:0000256" key="6">
    <source>
        <dbReference type="ARBA" id="ARBA00022692"/>
    </source>
</evidence>
<keyword evidence="7" id="KW-0653">Protein transport</keyword>
<feature type="compositionally biased region" description="Polar residues" evidence="10">
    <location>
        <begin position="111"/>
        <end position="138"/>
    </location>
</feature>
<evidence type="ECO:0000313" key="13">
    <source>
        <dbReference type="EMBL" id="QPD05379.1"/>
    </source>
</evidence>
<feature type="domain" description="TonB C-terminal" evidence="12">
    <location>
        <begin position="197"/>
        <end position="290"/>
    </location>
</feature>
<dbReference type="InterPro" id="IPR051045">
    <property type="entry name" value="TonB-dependent_transducer"/>
</dbReference>
<keyword evidence="3" id="KW-0813">Transport</keyword>
<evidence type="ECO:0000256" key="9">
    <source>
        <dbReference type="ARBA" id="ARBA00023136"/>
    </source>
</evidence>
<sequence>MMENSVPLPNGPTGPVAASWLISCLLHAGLAFAAVLFVQRIQLAAQTEPFQWDVAVVATSVKDTPSTQLPAPPTPALQQSTPPAKAVGPTVEPVEPASIKPVTSPIPAATTEPNSESYEDQLLSTELKPSSTAPSLSTEPLPDTVPQHLSAALSEQIMPPRNRSTTLADPQTTMDSTVAPFASTDQPKPAKADYGWLAALMAQWIADLNKRYPAMLRTEGVQGKVTLTAVLHENGRLSDVRVVKSSGHAELDHVAVEDVTNGPPITLSHSLDRAQMPVKFSISYDLKTGR</sequence>
<dbReference type="InterPro" id="IPR037682">
    <property type="entry name" value="TonB_C"/>
</dbReference>